<sequence length="342" mass="38316">LFFYPFISIEDEAKQLLHISTCQQIDVVRWNRANQEEIACSSMKSSEVYIYDIGYISDKPTEVLNKRPNVTVHGFNVQKGVPDIAFFYNNNSRLLASDTDGAINMWDRRVSHFPCFELTANSPGSLNSVTISRDNEIVYGANQRGAIFLWDLRGGKSYSNFTNHKEVKCSPFMSVKLDVELGKIQSLKAQSNIVSKEIHSIDFDPSCSYQLAFHLDDGWSGVLDTKTCEVSHIHCPPPLWLDRPDVFGSIAPLRKPCWLPFNSIYAVGSSSANGIYLLDFYPSKNSSCHVDCRNDEMLPSRNRNRFLPLSEGVTACASHPLNGTIAAGTRLSSLLMISQPKM</sequence>
<evidence type="ECO:0000256" key="2">
    <source>
        <dbReference type="ARBA" id="ARBA00022737"/>
    </source>
</evidence>
<feature type="non-terminal residue" evidence="3">
    <location>
        <position position="342"/>
    </location>
</feature>
<dbReference type="AlphaFoldDB" id="S8CD27"/>
<dbReference type="SUPFAM" id="SSF50978">
    <property type="entry name" value="WD40 repeat-like"/>
    <property type="match status" value="1"/>
</dbReference>
<dbReference type="InterPro" id="IPR051179">
    <property type="entry name" value="WD_repeat_multifunction"/>
</dbReference>
<protein>
    <submittedName>
        <fullName evidence="3">Uncharacterized protein</fullName>
    </submittedName>
</protein>
<dbReference type="Proteomes" id="UP000015453">
    <property type="component" value="Unassembled WGS sequence"/>
</dbReference>
<name>S8CD27_9LAMI</name>
<keyword evidence="1" id="KW-0853">WD repeat</keyword>
<gene>
    <name evidence="3" type="ORF">M569_09965</name>
</gene>
<keyword evidence="4" id="KW-1185">Reference proteome</keyword>
<keyword evidence="2" id="KW-0677">Repeat</keyword>
<organism evidence="3 4">
    <name type="scientific">Genlisea aurea</name>
    <dbReference type="NCBI Taxonomy" id="192259"/>
    <lineage>
        <taxon>Eukaryota</taxon>
        <taxon>Viridiplantae</taxon>
        <taxon>Streptophyta</taxon>
        <taxon>Embryophyta</taxon>
        <taxon>Tracheophyta</taxon>
        <taxon>Spermatophyta</taxon>
        <taxon>Magnoliopsida</taxon>
        <taxon>eudicotyledons</taxon>
        <taxon>Gunneridae</taxon>
        <taxon>Pentapetalae</taxon>
        <taxon>asterids</taxon>
        <taxon>lamiids</taxon>
        <taxon>Lamiales</taxon>
        <taxon>Lentibulariaceae</taxon>
        <taxon>Genlisea</taxon>
    </lineage>
</organism>
<dbReference type="InterPro" id="IPR036322">
    <property type="entry name" value="WD40_repeat_dom_sf"/>
</dbReference>
<evidence type="ECO:0000313" key="3">
    <source>
        <dbReference type="EMBL" id="EPS64815.1"/>
    </source>
</evidence>
<dbReference type="OrthoDB" id="10260946at2759"/>
<dbReference type="PANTHER" id="PTHR19857:SF21">
    <property type="entry name" value="ANAPHASE-PROMOTING COMPLEX SUBUNIT 4 WD40 DOMAIN-CONTAINING PROTEIN"/>
    <property type="match status" value="1"/>
</dbReference>
<dbReference type="PANTHER" id="PTHR19857">
    <property type="entry name" value="MITOCHONDRIAL DIVISION PROTEIN 1-RELATED"/>
    <property type="match status" value="1"/>
</dbReference>
<dbReference type="EMBL" id="AUSU01004592">
    <property type="protein sequence ID" value="EPS64815.1"/>
    <property type="molecule type" value="Genomic_DNA"/>
</dbReference>
<feature type="non-terminal residue" evidence="3">
    <location>
        <position position="1"/>
    </location>
</feature>
<reference evidence="3 4" key="1">
    <citation type="journal article" date="2013" name="BMC Genomics">
        <title>The miniature genome of a carnivorous plant Genlisea aurea contains a low number of genes and short non-coding sequences.</title>
        <authorList>
            <person name="Leushkin E.V."/>
            <person name="Sutormin R.A."/>
            <person name="Nabieva E.R."/>
            <person name="Penin A.A."/>
            <person name="Kondrashov A.S."/>
            <person name="Logacheva M.D."/>
        </authorList>
    </citation>
    <scope>NUCLEOTIDE SEQUENCE [LARGE SCALE GENOMIC DNA]</scope>
</reference>
<accession>S8CD27</accession>
<comment type="caution">
    <text evidence="3">The sequence shown here is derived from an EMBL/GenBank/DDBJ whole genome shotgun (WGS) entry which is preliminary data.</text>
</comment>
<evidence type="ECO:0000313" key="4">
    <source>
        <dbReference type="Proteomes" id="UP000015453"/>
    </source>
</evidence>
<dbReference type="InterPro" id="IPR015943">
    <property type="entry name" value="WD40/YVTN_repeat-like_dom_sf"/>
</dbReference>
<dbReference type="Gene3D" id="2.130.10.10">
    <property type="entry name" value="YVTN repeat-like/Quinoprotein amine dehydrogenase"/>
    <property type="match status" value="1"/>
</dbReference>
<evidence type="ECO:0000256" key="1">
    <source>
        <dbReference type="ARBA" id="ARBA00022574"/>
    </source>
</evidence>
<proteinExistence type="predicted"/>